<reference evidence="3 4" key="1">
    <citation type="submission" date="2022-10" db="EMBL/GenBank/DDBJ databases">
        <title>The complete genomes of actinobacterial strains from the NBC collection.</title>
        <authorList>
            <person name="Joergensen T.S."/>
            <person name="Alvarez Arevalo M."/>
            <person name="Sterndorff E.B."/>
            <person name="Faurdal D."/>
            <person name="Vuksanovic O."/>
            <person name="Mourched A.-S."/>
            <person name="Charusanti P."/>
            <person name="Shaw S."/>
            <person name="Blin K."/>
            <person name="Weber T."/>
        </authorList>
    </citation>
    <scope>NUCLEOTIDE SEQUENCE [LARGE SCALE GENOMIC DNA]</scope>
    <source>
        <strain evidence="3 4">NBC_00456</strain>
    </source>
</reference>
<proteinExistence type="predicted"/>
<accession>A0ABZ1NK86</accession>
<dbReference type="Pfam" id="PF13365">
    <property type="entry name" value="Trypsin_2"/>
    <property type="match status" value="1"/>
</dbReference>
<keyword evidence="2" id="KW-0812">Transmembrane</keyword>
<keyword evidence="3" id="KW-0645">Protease</keyword>
<organism evidence="3 4">
    <name type="scientific">Streptomyces violaceus</name>
    <name type="common">Streptomyces venezuelae</name>
    <dbReference type="NCBI Taxonomy" id="1936"/>
    <lineage>
        <taxon>Bacteria</taxon>
        <taxon>Bacillati</taxon>
        <taxon>Actinomycetota</taxon>
        <taxon>Actinomycetes</taxon>
        <taxon>Kitasatosporales</taxon>
        <taxon>Streptomycetaceae</taxon>
        <taxon>Streptomyces</taxon>
    </lineage>
</organism>
<dbReference type="GO" id="GO:0006508">
    <property type="term" value="P:proteolysis"/>
    <property type="evidence" value="ECO:0007669"/>
    <property type="project" value="UniProtKB-KW"/>
</dbReference>
<gene>
    <name evidence="3" type="ORF">OHB29_01700</name>
</gene>
<dbReference type="SUPFAM" id="SSF50494">
    <property type="entry name" value="Trypsin-like serine proteases"/>
    <property type="match status" value="1"/>
</dbReference>
<evidence type="ECO:0000256" key="2">
    <source>
        <dbReference type="SAM" id="Phobius"/>
    </source>
</evidence>
<dbReference type="InterPro" id="IPR043504">
    <property type="entry name" value="Peptidase_S1_PA_chymotrypsin"/>
</dbReference>
<evidence type="ECO:0000256" key="1">
    <source>
        <dbReference type="SAM" id="MobiDB-lite"/>
    </source>
</evidence>
<evidence type="ECO:0000313" key="4">
    <source>
        <dbReference type="Proteomes" id="UP001341259"/>
    </source>
</evidence>
<feature type="transmembrane region" description="Helical" evidence="2">
    <location>
        <begin position="312"/>
        <end position="334"/>
    </location>
</feature>
<dbReference type="InterPro" id="IPR009003">
    <property type="entry name" value="Peptidase_S1_PA"/>
</dbReference>
<dbReference type="EMBL" id="CP107906">
    <property type="protein sequence ID" value="WUG91861.1"/>
    <property type="molecule type" value="Genomic_DNA"/>
</dbReference>
<feature type="region of interest" description="Disordered" evidence="1">
    <location>
        <begin position="252"/>
        <end position="272"/>
    </location>
</feature>
<keyword evidence="2" id="KW-0472">Membrane</keyword>
<protein>
    <submittedName>
        <fullName evidence="3">Serine protease</fullName>
    </submittedName>
</protein>
<dbReference type="Gene3D" id="2.40.10.10">
    <property type="entry name" value="Trypsin-like serine proteases"/>
    <property type="match status" value="1"/>
</dbReference>
<sequence length="448" mass="48817">MWFDRGLMPERVAKLIVTPANGGPSRRGSGYLVSAGRVLTAAHVVEDAATIEIRFQADRPDELSVAAAVEWRHAGIDVAVLVVPVRLGGTATGALPAAAYGRIGERDVVLRCTALGFPRFKLRTDTDGSRYRDAEHADTTCAALSNRGEGTLDLKVTSPPADDPDPGKDAWEGMSGAAVFCEGHLVGVVSRHHRSDGPGRIAAGRVDRWAETLTRTELVALEHVLGRALTPEELPDVTEAAVLGMTHADRIGGPLGRSPSPPASGPAAVPQRRHLRRVTRQARVVVVRVCVGSVMDMPDVWIGFNSRDRQRYWWRTGILTLALAGVMVAMSLTTHESGKWWWVGGVGVFSVVVVFSTINAIYGRFLLTATGLEFRTFVSRRSIPWSEVAGIERRQRVSRSGIWWDLRVVRVGRRSLTIPGTFTNRMTDAELERKQAAIQKCWSRAVGG</sequence>
<dbReference type="GO" id="GO:0008233">
    <property type="term" value="F:peptidase activity"/>
    <property type="evidence" value="ECO:0007669"/>
    <property type="project" value="UniProtKB-KW"/>
</dbReference>
<keyword evidence="3" id="KW-0378">Hydrolase</keyword>
<evidence type="ECO:0000313" key="3">
    <source>
        <dbReference type="EMBL" id="WUG91861.1"/>
    </source>
</evidence>
<name>A0ABZ1NK86_STRVL</name>
<feature type="transmembrane region" description="Helical" evidence="2">
    <location>
        <begin position="340"/>
        <end position="362"/>
    </location>
</feature>
<keyword evidence="2" id="KW-1133">Transmembrane helix</keyword>
<dbReference type="RefSeq" id="WP_328336296.1">
    <property type="nucleotide sequence ID" value="NZ_CP107906.1"/>
</dbReference>
<dbReference type="Proteomes" id="UP001341259">
    <property type="component" value="Chromosome"/>
</dbReference>
<keyword evidence="4" id="KW-1185">Reference proteome</keyword>